<evidence type="ECO:0000313" key="12">
    <source>
        <dbReference type="Proteomes" id="UP000248795"/>
    </source>
</evidence>
<evidence type="ECO:0000256" key="8">
    <source>
        <dbReference type="PIRSR" id="PIRSR006621-1"/>
    </source>
</evidence>
<dbReference type="RefSeq" id="WP_111198536.1">
    <property type="nucleotide sequence ID" value="NZ_QKVK01000004.1"/>
</dbReference>
<keyword evidence="2 7" id="KW-0285">Flavoprotein</keyword>
<dbReference type="PIRSF" id="PIRSF006621">
    <property type="entry name" value="Dus"/>
    <property type="match status" value="1"/>
</dbReference>
<comment type="caution">
    <text evidence="11">The sequence shown here is derived from an EMBL/GenBank/DDBJ whole genome shotgun (WGS) entry which is preliminary data.</text>
</comment>
<dbReference type="Pfam" id="PF01207">
    <property type="entry name" value="Dus"/>
    <property type="match status" value="1"/>
</dbReference>
<feature type="binding site" evidence="9">
    <location>
        <position position="171"/>
    </location>
    <ligand>
        <name>FMN</name>
        <dbReference type="ChEBI" id="CHEBI:58210"/>
    </ligand>
</feature>
<dbReference type="GO" id="GO:0017150">
    <property type="term" value="F:tRNA dihydrouridine synthase activity"/>
    <property type="evidence" value="ECO:0007669"/>
    <property type="project" value="InterPro"/>
</dbReference>
<dbReference type="SUPFAM" id="SSF51395">
    <property type="entry name" value="FMN-linked oxidoreductases"/>
    <property type="match status" value="1"/>
</dbReference>
<evidence type="ECO:0000256" key="3">
    <source>
        <dbReference type="ARBA" id="ARBA00022643"/>
    </source>
</evidence>
<evidence type="ECO:0000256" key="7">
    <source>
        <dbReference type="PIRNR" id="PIRNR006621"/>
    </source>
</evidence>
<feature type="binding site" evidence="9">
    <location>
        <position position="141"/>
    </location>
    <ligand>
        <name>FMN</name>
        <dbReference type="ChEBI" id="CHEBI:58210"/>
    </ligand>
</feature>
<reference evidence="12" key="1">
    <citation type="submission" date="2018-06" db="EMBL/GenBank/DDBJ databases">
        <title>Aestuariibacter litoralis strain KCTC 52945T.</title>
        <authorList>
            <person name="Li X."/>
            <person name="Salam N."/>
            <person name="Li J.-L."/>
            <person name="Chen Y.-M."/>
            <person name="Yang Z.-W."/>
            <person name="Zhang L.-Y."/>
            <person name="Han M.-X."/>
            <person name="Xiao M."/>
            <person name="Li W.-J."/>
        </authorList>
    </citation>
    <scope>NUCLEOTIDE SEQUENCE [LARGE SCALE GENOMIC DNA]</scope>
    <source>
        <strain evidence="12">KCTC 52945</strain>
    </source>
</reference>
<dbReference type="NCBIfam" id="TIGR00737">
    <property type="entry name" value="nifR3_yhdG"/>
    <property type="match status" value="1"/>
</dbReference>
<comment type="similarity">
    <text evidence="7">Belongs to the dus family.</text>
</comment>
<dbReference type="Gene3D" id="3.20.20.70">
    <property type="entry name" value="Aldolase class I"/>
    <property type="match status" value="1"/>
</dbReference>
<feature type="binding site" evidence="9">
    <location>
        <position position="72"/>
    </location>
    <ligand>
        <name>FMN</name>
        <dbReference type="ChEBI" id="CHEBI:58210"/>
    </ligand>
</feature>
<evidence type="ECO:0000256" key="2">
    <source>
        <dbReference type="ARBA" id="ARBA00022630"/>
    </source>
</evidence>
<dbReference type="PANTHER" id="PTHR45846:SF1">
    <property type="entry name" value="TRNA-DIHYDROURIDINE(47) SYNTHASE [NAD(P)(+)]-LIKE"/>
    <property type="match status" value="1"/>
</dbReference>
<dbReference type="PROSITE" id="PS01136">
    <property type="entry name" value="UPF0034"/>
    <property type="match status" value="1"/>
</dbReference>
<dbReference type="CDD" id="cd02801">
    <property type="entry name" value="DUS_like_FMN"/>
    <property type="match status" value="1"/>
</dbReference>
<feature type="binding site" evidence="9">
    <location>
        <begin position="226"/>
        <end position="227"/>
    </location>
    <ligand>
        <name>FMN</name>
        <dbReference type="ChEBI" id="CHEBI:58210"/>
    </ligand>
</feature>
<evidence type="ECO:0000256" key="5">
    <source>
        <dbReference type="ARBA" id="ARBA00022857"/>
    </source>
</evidence>
<dbReference type="InterPro" id="IPR004652">
    <property type="entry name" value="DusB-like"/>
</dbReference>
<dbReference type="InterPro" id="IPR001269">
    <property type="entry name" value="DUS_fam"/>
</dbReference>
<proteinExistence type="inferred from homology"/>
<evidence type="ECO:0000256" key="1">
    <source>
        <dbReference type="ARBA" id="ARBA00001917"/>
    </source>
</evidence>
<protein>
    <recommendedName>
        <fullName evidence="7">tRNA-dihydrouridine synthase</fullName>
        <ecNumber evidence="7">1.3.1.-</ecNumber>
    </recommendedName>
</protein>
<accession>A0A2W2BL27</accession>
<name>A0A2W2BL27_9HYPH</name>
<feature type="active site" description="Proton donor" evidence="8">
    <location>
        <position position="102"/>
    </location>
</feature>
<dbReference type="GO" id="GO:0050660">
    <property type="term" value="F:flavin adenine dinucleotide binding"/>
    <property type="evidence" value="ECO:0007669"/>
    <property type="project" value="InterPro"/>
</dbReference>
<dbReference type="InterPro" id="IPR013785">
    <property type="entry name" value="Aldolase_TIM"/>
</dbReference>
<evidence type="ECO:0000259" key="10">
    <source>
        <dbReference type="Pfam" id="PF01207"/>
    </source>
</evidence>
<feature type="domain" description="DUS-like FMN-binding" evidence="10">
    <location>
        <begin position="16"/>
        <end position="310"/>
    </location>
</feature>
<dbReference type="PANTHER" id="PTHR45846">
    <property type="entry name" value="TRNA-DIHYDROURIDINE(47) SYNTHASE [NAD(P)(+)]-LIKE"/>
    <property type="match status" value="1"/>
</dbReference>
<keyword evidence="12" id="KW-1185">Reference proteome</keyword>
<dbReference type="InterPro" id="IPR035587">
    <property type="entry name" value="DUS-like_FMN-bd"/>
</dbReference>
<evidence type="ECO:0000256" key="6">
    <source>
        <dbReference type="ARBA" id="ARBA00023002"/>
    </source>
</evidence>
<keyword evidence="3 7" id="KW-0288">FMN</keyword>
<evidence type="ECO:0000256" key="4">
    <source>
        <dbReference type="ARBA" id="ARBA00022694"/>
    </source>
</evidence>
<sequence>MGIKIGPIETRNRVFLAPMSGVTDEPFRTVAHEHGAGLVVSEMVASEELVNARPDMLRRALGAEKLSPFVIQLAGREPHWMAEGARVAQDMGAEIIDINMGCPAREVTGGLSGSALMRNLDHAEKLIEATVQASSVPVTLKMRLGWDHTSLNAPELACRAEAQGVQLVTVHGRTRCQFYGGKADWSAIARVREVISIPLIANGDGASVDDAREMLARSGADGVMIGRGAYGRPWWPGVIAEGLDEGTGRTEPALDEEARIVAEHHERILLAHGAHHGNRVARKHIGWAITRLAERNHITAEQASHWRATLLRSNDNGAVREGLLTLYDTVQERSAA</sequence>
<organism evidence="11 12">
    <name type="scientific">Aestuariivirga litoralis</name>
    <dbReference type="NCBI Taxonomy" id="2650924"/>
    <lineage>
        <taxon>Bacteria</taxon>
        <taxon>Pseudomonadati</taxon>
        <taxon>Pseudomonadota</taxon>
        <taxon>Alphaproteobacteria</taxon>
        <taxon>Hyphomicrobiales</taxon>
        <taxon>Aestuariivirgaceae</taxon>
        <taxon>Aestuariivirga</taxon>
    </lineage>
</organism>
<evidence type="ECO:0000313" key="11">
    <source>
        <dbReference type="EMBL" id="PZF76959.1"/>
    </source>
</evidence>
<keyword evidence="6 7" id="KW-0560">Oxidoreductase</keyword>
<gene>
    <name evidence="11" type="ORF">DK847_10915</name>
</gene>
<dbReference type="Proteomes" id="UP000248795">
    <property type="component" value="Unassembled WGS sequence"/>
</dbReference>
<dbReference type="EMBL" id="QKVK01000004">
    <property type="protein sequence ID" value="PZF76959.1"/>
    <property type="molecule type" value="Genomic_DNA"/>
</dbReference>
<keyword evidence="4 7" id="KW-0819">tRNA processing</keyword>
<dbReference type="InterPro" id="IPR018517">
    <property type="entry name" value="tRNA_hU_synthase_CS"/>
</dbReference>
<dbReference type="AlphaFoldDB" id="A0A2W2BL27"/>
<keyword evidence="9" id="KW-0547">Nucleotide-binding</keyword>
<evidence type="ECO:0000256" key="9">
    <source>
        <dbReference type="PIRSR" id="PIRSR006621-2"/>
    </source>
</evidence>
<comment type="cofactor">
    <cofactor evidence="1 7 9">
        <name>FMN</name>
        <dbReference type="ChEBI" id="CHEBI:58210"/>
    </cofactor>
</comment>
<dbReference type="EC" id="1.3.1.-" evidence="7"/>
<dbReference type="GO" id="GO:0003723">
    <property type="term" value="F:RNA binding"/>
    <property type="evidence" value="ECO:0007669"/>
    <property type="project" value="TreeGrafter"/>
</dbReference>
<keyword evidence="5" id="KW-0521">NADP</keyword>
<comment type="function">
    <text evidence="7">Catalyzes the synthesis of 5,6-dihydrouridine (D), a modified base found in the D-loop of most tRNAs, via the reduction of the C5-C6 double bond in target uridines.</text>
</comment>